<dbReference type="SUPFAM" id="SSF54523">
    <property type="entry name" value="Pili subunits"/>
    <property type="match status" value="1"/>
</dbReference>
<evidence type="ECO:0000259" key="10">
    <source>
        <dbReference type="Pfam" id="PF02501"/>
    </source>
</evidence>
<dbReference type="InterPro" id="IPR003413">
    <property type="entry name" value="T2SS_GspI_C"/>
</dbReference>
<dbReference type="Proteomes" id="UP000050874">
    <property type="component" value="Unassembled WGS sequence"/>
</dbReference>
<evidence type="ECO:0000256" key="2">
    <source>
        <dbReference type="ARBA" id="ARBA00008358"/>
    </source>
</evidence>
<comment type="function">
    <text evidence="9">Component of the type II secretion system required for the energy-dependent secretion of extracellular factors such as proteases and toxins from the periplasm.</text>
</comment>
<evidence type="ECO:0000313" key="11">
    <source>
        <dbReference type="EMBL" id="KRO41189.1"/>
    </source>
</evidence>
<dbReference type="AlphaFoldDB" id="A0A0R2PTH9"/>
<keyword evidence="5 9" id="KW-0997">Cell inner membrane</keyword>
<dbReference type="EMBL" id="LIAV01000018">
    <property type="protein sequence ID" value="KRO41189.1"/>
    <property type="molecule type" value="Genomic_DNA"/>
</dbReference>
<dbReference type="NCBIfam" id="TIGR01707">
    <property type="entry name" value="gspI"/>
    <property type="match status" value="1"/>
</dbReference>
<gene>
    <name evidence="11" type="ORF">ABR63_01665</name>
</gene>
<evidence type="ECO:0000256" key="7">
    <source>
        <dbReference type="ARBA" id="ARBA00022989"/>
    </source>
</evidence>
<reference evidence="12" key="1">
    <citation type="submission" date="2015-10" db="EMBL/GenBank/DDBJ databases">
        <title>Metagenome-Assembled Genomes uncover a global brackish microbiome.</title>
        <authorList>
            <person name="Hugerth L.W."/>
            <person name="Larsson J."/>
            <person name="Alneberg J."/>
            <person name="Lindh M.V."/>
            <person name="Legrand C."/>
            <person name="Pinhassi J."/>
            <person name="Andersson A."/>
        </authorList>
    </citation>
    <scope>NUCLEOTIDE SEQUENCE [LARGE SCALE GENOMIC DNA]</scope>
</reference>
<organism evidence="11 12">
    <name type="scientific">SAR86 cluster bacterium BACL1 MAG-120920-bin57</name>
    <dbReference type="NCBI Taxonomy" id="1655571"/>
    <lineage>
        <taxon>Bacteria</taxon>
        <taxon>Pseudomonadati</taxon>
        <taxon>Pseudomonadota</taxon>
        <taxon>Gammaproteobacteria</taxon>
        <taxon>SAR86 cluster</taxon>
    </lineage>
</organism>
<keyword evidence="8" id="KW-0472">Membrane</keyword>
<dbReference type="GO" id="GO:0015628">
    <property type="term" value="P:protein secretion by the type II secretion system"/>
    <property type="evidence" value="ECO:0007669"/>
    <property type="project" value="UniProtKB-UniRule"/>
</dbReference>
<dbReference type="NCBIfam" id="TIGR02532">
    <property type="entry name" value="IV_pilin_GFxxxE"/>
    <property type="match status" value="1"/>
</dbReference>
<dbReference type="Pfam" id="PF02501">
    <property type="entry name" value="T2SSI"/>
    <property type="match status" value="1"/>
</dbReference>
<feature type="domain" description="Type II secretion system protein GspI C-terminal" evidence="10">
    <location>
        <begin position="41"/>
        <end position="116"/>
    </location>
</feature>
<dbReference type="InterPro" id="IPR012902">
    <property type="entry name" value="N_methyl_site"/>
</dbReference>
<dbReference type="PROSITE" id="PS00409">
    <property type="entry name" value="PROKAR_NTER_METHYL"/>
    <property type="match status" value="1"/>
</dbReference>
<evidence type="ECO:0000256" key="3">
    <source>
        <dbReference type="ARBA" id="ARBA00022475"/>
    </source>
</evidence>
<comment type="subunit">
    <text evidence="9">Type II secretion is composed of four main components: the outer membrane complex, the inner membrane complex, the cytoplasmic secretion ATPase and the periplasm-spanning pseudopilus.</text>
</comment>
<dbReference type="GO" id="GO:0015627">
    <property type="term" value="C:type II protein secretion system complex"/>
    <property type="evidence" value="ECO:0007669"/>
    <property type="project" value="UniProtKB-UniRule"/>
</dbReference>
<dbReference type="PANTHER" id="PTHR38779:SF2">
    <property type="entry name" value="TYPE II SECRETION SYSTEM PROTEIN I-RELATED"/>
    <property type="match status" value="1"/>
</dbReference>
<evidence type="ECO:0000256" key="1">
    <source>
        <dbReference type="ARBA" id="ARBA00004377"/>
    </source>
</evidence>
<keyword evidence="3" id="KW-1003">Cell membrane</keyword>
<name>A0A0R2PTH9_9GAMM</name>
<keyword evidence="7" id="KW-1133">Transmembrane helix</keyword>
<keyword evidence="6" id="KW-0812">Transmembrane</keyword>
<dbReference type="InterPro" id="IPR010052">
    <property type="entry name" value="T2SS_protein-GspI"/>
</dbReference>
<sequence>MMMVRKGFSLLEVGVALLILGLAVTAVFQFLSSTTLSALNLENRAYARQIANNRLALVQTLEPLMGARQRNGREEFGGKSFFWSEQIETTSAEFFQISIRIGLSPETNIYELRTFIEKK</sequence>
<comment type="similarity">
    <text evidence="2 9">Belongs to the GSP I family.</text>
</comment>
<protein>
    <recommendedName>
        <fullName evidence="9">Type II secretion system protein I</fullName>
        <shortName evidence="9">T2SS minor pseudopilin I</shortName>
    </recommendedName>
</protein>
<proteinExistence type="inferred from homology"/>
<keyword evidence="4 9" id="KW-0488">Methylation</keyword>
<dbReference type="Gene3D" id="3.30.1300.30">
    <property type="entry name" value="GSPII I/J protein-like"/>
    <property type="match status" value="1"/>
</dbReference>
<evidence type="ECO:0000313" key="12">
    <source>
        <dbReference type="Proteomes" id="UP000050874"/>
    </source>
</evidence>
<evidence type="ECO:0000256" key="8">
    <source>
        <dbReference type="ARBA" id="ARBA00023136"/>
    </source>
</evidence>
<comment type="subcellular location">
    <subcellularLocation>
        <location evidence="1 9">Cell inner membrane</location>
        <topology evidence="1 9">Single-pass membrane protein</topology>
    </subcellularLocation>
</comment>
<accession>A0A0R2PTH9</accession>
<dbReference type="PANTHER" id="PTHR38779">
    <property type="entry name" value="TYPE II SECRETION SYSTEM PROTEIN I-RELATED"/>
    <property type="match status" value="1"/>
</dbReference>
<dbReference type="GO" id="GO:0005886">
    <property type="term" value="C:plasma membrane"/>
    <property type="evidence" value="ECO:0007669"/>
    <property type="project" value="UniProtKB-SubCell"/>
</dbReference>
<comment type="PTM">
    <text evidence="9">Cleaved by prepilin peptidase.</text>
</comment>
<evidence type="ECO:0000256" key="5">
    <source>
        <dbReference type="ARBA" id="ARBA00022519"/>
    </source>
</evidence>
<dbReference type="InterPro" id="IPR045584">
    <property type="entry name" value="Pilin-like"/>
</dbReference>
<comment type="caution">
    <text evidence="11">The sequence shown here is derived from an EMBL/GenBank/DDBJ whole genome shotgun (WGS) entry which is preliminary data.</text>
</comment>
<evidence type="ECO:0000256" key="4">
    <source>
        <dbReference type="ARBA" id="ARBA00022481"/>
    </source>
</evidence>
<evidence type="ECO:0000256" key="6">
    <source>
        <dbReference type="ARBA" id="ARBA00022692"/>
    </source>
</evidence>
<evidence type="ECO:0000256" key="9">
    <source>
        <dbReference type="RuleBase" id="RU368030"/>
    </source>
</evidence>